<name>A0A2T6GBB0_9PSED</name>
<dbReference type="RefSeq" id="WP_108546466.1">
    <property type="nucleotide sequence ID" value="NZ_PYJM01000013.1"/>
</dbReference>
<sequence length="145" mass="16210">MANHISTRYGGLPGAFSRTLEQFRDKALEDMNEVFRRVMIEIGSTVIRLSPVDTGRFKGNWQFTVDAPATASLDNYDKEGHDTVARLVADVQHLTFGQTAYLVNNLVYSIPLEYGHSSQAPTGMLRITINGFQQMVDQAVREVSE</sequence>
<dbReference type="Proteomes" id="UP000244178">
    <property type="component" value="Unassembled WGS sequence"/>
</dbReference>
<accession>A0A2T6GBB0</accession>
<gene>
    <name evidence="1" type="ORF">C5U62_31860</name>
</gene>
<comment type="caution">
    <text evidence="1">The sequence shown here is derived from an EMBL/GenBank/DDBJ whole genome shotgun (WGS) entry which is preliminary data.</text>
</comment>
<organism evidence="1 2">
    <name type="scientific">Pseudomonas protegens</name>
    <dbReference type="NCBI Taxonomy" id="380021"/>
    <lineage>
        <taxon>Bacteria</taxon>
        <taxon>Pseudomonadati</taxon>
        <taxon>Pseudomonadota</taxon>
        <taxon>Gammaproteobacteria</taxon>
        <taxon>Pseudomonadales</taxon>
        <taxon>Pseudomonadaceae</taxon>
        <taxon>Pseudomonas</taxon>
    </lineage>
</organism>
<dbReference type="AlphaFoldDB" id="A0A2T6GBB0"/>
<proteinExistence type="predicted"/>
<reference evidence="1 2" key="1">
    <citation type="submission" date="2018-03" db="EMBL/GenBank/DDBJ databases">
        <title>Draft genome sequence of the plant growth promoting rhizobacterium Pseudomonas protegens strain BNJ-SS-45 isolated from wheat (Triticum aestivum) rhizosphere.</title>
        <authorList>
            <person name="Bajpai A."/>
            <person name="Shende K."/>
            <person name="Meena N."/>
            <person name="Upadhyayula S.R."/>
            <person name="Suravajhala P."/>
            <person name="Medicherla K.M."/>
            <person name="Johri B.N."/>
        </authorList>
    </citation>
    <scope>NUCLEOTIDE SEQUENCE [LARGE SCALE GENOMIC DNA]</scope>
    <source>
        <strain evidence="1 2">BNJ-SS-45</strain>
    </source>
</reference>
<dbReference type="EMBL" id="PYJM01000013">
    <property type="protein sequence ID" value="PUA41434.1"/>
    <property type="molecule type" value="Genomic_DNA"/>
</dbReference>
<evidence type="ECO:0008006" key="3">
    <source>
        <dbReference type="Google" id="ProtNLM"/>
    </source>
</evidence>
<protein>
    <recommendedName>
        <fullName evidence="3">HK97 gp10 family phage protein</fullName>
    </recommendedName>
</protein>
<evidence type="ECO:0000313" key="1">
    <source>
        <dbReference type="EMBL" id="PUA41434.1"/>
    </source>
</evidence>
<evidence type="ECO:0000313" key="2">
    <source>
        <dbReference type="Proteomes" id="UP000244178"/>
    </source>
</evidence>